<dbReference type="AlphaFoldDB" id="A0A1B0A2X7"/>
<keyword evidence="13" id="KW-1185">Reference proteome</keyword>
<reference evidence="13" key="1">
    <citation type="submission" date="2014-03" db="EMBL/GenBank/DDBJ databases">
        <authorList>
            <person name="Aksoy S."/>
            <person name="Warren W."/>
            <person name="Wilson R.K."/>
        </authorList>
    </citation>
    <scope>NUCLEOTIDE SEQUENCE [LARGE SCALE GENOMIC DNA]</scope>
    <source>
        <strain evidence="13">IAEA</strain>
    </source>
</reference>
<feature type="binding site" evidence="10">
    <location>
        <position position="436"/>
    </location>
    <ligand>
        <name>Zn(2+)</name>
        <dbReference type="ChEBI" id="CHEBI:29105"/>
        <label>2</label>
    </ligand>
</feature>
<keyword evidence="6" id="KW-0378">Hydrolase</keyword>
<dbReference type="CDD" id="cd05646">
    <property type="entry name" value="M20_AcylaseI_like"/>
    <property type="match status" value="1"/>
</dbReference>
<accession>A0A1B0A2X7</accession>
<evidence type="ECO:0000256" key="9">
    <source>
        <dbReference type="PIRSR" id="PIRSR036696-1"/>
    </source>
</evidence>
<evidence type="ECO:0000313" key="13">
    <source>
        <dbReference type="Proteomes" id="UP000092445"/>
    </source>
</evidence>
<evidence type="ECO:0000256" key="8">
    <source>
        <dbReference type="ARBA" id="ARBA00029656"/>
    </source>
</evidence>
<dbReference type="GO" id="GO:0006520">
    <property type="term" value="P:amino acid metabolic process"/>
    <property type="evidence" value="ECO:0007669"/>
    <property type="project" value="InterPro"/>
</dbReference>
<keyword evidence="4" id="KW-0963">Cytoplasm</keyword>
<evidence type="ECO:0000313" key="12">
    <source>
        <dbReference type="EnsemblMetazoa" id="GPAI032848-PA"/>
    </source>
</evidence>
<dbReference type="PIRSF" id="PIRSF036696">
    <property type="entry name" value="ACY-1"/>
    <property type="match status" value="1"/>
</dbReference>
<keyword evidence="5 10" id="KW-0479">Metal-binding</keyword>
<organism evidence="12 13">
    <name type="scientific">Glossina pallidipes</name>
    <name type="common">Tsetse fly</name>
    <dbReference type="NCBI Taxonomy" id="7398"/>
    <lineage>
        <taxon>Eukaryota</taxon>
        <taxon>Metazoa</taxon>
        <taxon>Ecdysozoa</taxon>
        <taxon>Arthropoda</taxon>
        <taxon>Hexapoda</taxon>
        <taxon>Insecta</taxon>
        <taxon>Pterygota</taxon>
        <taxon>Neoptera</taxon>
        <taxon>Endopterygota</taxon>
        <taxon>Diptera</taxon>
        <taxon>Brachycera</taxon>
        <taxon>Muscomorpha</taxon>
        <taxon>Hippoboscoidea</taxon>
        <taxon>Glossinidae</taxon>
        <taxon>Glossina</taxon>
    </lineage>
</organism>
<dbReference type="InterPro" id="IPR010159">
    <property type="entry name" value="N-acyl_aa_amidohydrolase"/>
</dbReference>
<dbReference type="GO" id="GO:0005737">
    <property type="term" value="C:cytoplasm"/>
    <property type="evidence" value="ECO:0007669"/>
    <property type="project" value="UniProtKB-SubCell"/>
</dbReference>
<feature type="binding site" evidence="10">
    <location>
        <position position="211"/>
    </location>
    <ligand>
        <name>Zn(2+)</name>
        <dbReference type="ChEBI" id="CHEBI:29105"/>
        <label>2</label>
    </ligand>
</feature>
<evidence type="ECO:0000256" key="7">
    <source>
        <dbReference type="ARBA" id="ARBA00022833"/>
    </source>
</evidence>
<feature type="binding site" evidence="10">
    <location>
        <position position="143"/>
    </location>
    <ligand>
        <name>Zn(2+)</name>
        <dbReference type="ChEBI" id="CHEBI:29105"/>
        <label>1</label>
    </ligand>
</feature>
<dbReference type="InterPro" id="IPR052083">
    <property type="entry name" value="Aminoacylase-1_M20A"/>
</dbReference>
<keyword evidence="7 10" id="KW-0862">Zinc</keyword>
<dbReference type="Pfam" id="PF01546">
    <property type="entry name" value="Peptidase_M20"/>
    <property type="match status" value="1"/>
</dbReference>
<dbReference type="EnsemblMetazoa" id="GPAI032848-RA">
    <property type="protein sequence ID" value="GPAI032848-PA"/>
    <property type="gene ID" value="GPAI032848"/>
</dbReference>
<dbReference type="Gene3D" id="3.30.70.360">
    <property type="match status" value="1"/>
</dbReference>
<sequence>MINFIYLSFTIIILYKHTVARAILLAQLLNEIFIYLISKRQWFSVLREVDSQSIGKSNFRVRTENMSAWEKNEEIKIFREYLRIPSVHPDIDYTPCVEFLKKQASKLGLPLKVYHPAQETKPVVIITWKGTQPELPSIILNSHMDVVPVFPEMWKHKPFSADIDKDGKIYARGTQDMKCVGMQYLAAIRALKSGGATLKRTLHVMYVPDEEIGGHLGMEAFVKTDDFKKLNAGFSLDEGLASETEVFPIFYAERSIWQIHFKINGNAGHGSLLLNNTAGEKLHYLLDKMMAFRKAETLRLQLNPHLNIGDVTTVNLTRINGGVQSNVIPPQLEAVFDIRLAVHIDHKVFEKQLNQWCKEAGGDIELEFEQKEPKIEATKLDDSNIYWLALKKCLDDLGLHCGTRVFPGGTDSRYIREAGIPSIGFSPMNNTPVLLHDHNEFIKADTYLQGIEIYKKLIPAVANA</sequence>
<dbReference type="Gene3D" id="3.40.630.10">
    <property type="entry name" value="Zn peptidases"/>
    <property type="match status" value="1"/>
</dbReference>
<protein>
    <recommendedName>
        <fullName evidence="3">N-acyl-aliphatic-L-amino acid amidohydrolase</fullName>
        <ecNumber evidence="3">3.5.1.14</ecNumber>
    </recommendedName>
    <alternativeName>
        <fullName evidence="8">N-acyl-L-amino-acid amidohydrolase</fullName>
    </alternativeName>
</protein>
<evidence type="ECO:0000256" key="10">
    <source>
        <dbReference type="PIRSR" id="PIRSR036696-2"/>
    </source>
</evidence>
<evidence type="ECO:0000256" key="5">
    <source>
        <dbReference type="ARBA" id="ARBA00022723"/>
    </source>
</evidence>
<dbReference type="STRING" id="7398.A0A1B0A2X7"/>
<dbReference type="Gene3D" id="1.10.150.900">
    <property type="match status" value="1"/>
</dbReference>
<feature type="binding site" evidence="10">
    <location>
        <position position="176"/>
    </location>
    <ligand>
        <name>Zn(2+)</name>
        <dbReference type="ChEBI" id="CHEBI:29105"/>
        <label>2</label>
    </ligand>
</feature>
<feature type="binding site" evidence="10">
    <location>
        <position position="238"/>
    </location>
    <ligand>
        <name>Zn(2+)</name>
        <dbReference type="ChEBI" id="CHEBI:29105"/>
        <label>1</label>
    </ligand>
</feature>
<dbReference type="Proteomes" id="UP000092445">
    <property type="component" value="Unassembled WGS sequence"/>
</dbReference>
<evidence type="ECO:0000256" key="6">
    <source>
        <dbReference type="ARBA" id="ARBA00022801"/>
    </source>
</evidence>
<feature type="binding site" evidence="10">
    <location>
        <position position="176"/>
    </location>
    <ligand>
        <name>Zn(2+)</name>
        <dbReference type="ChEBI" id="CHEBI:29105"/>
        <label>1</label>
    </ligand>
</feature>
<dbReference type="FunFam" id="1.10.150.900:FF:000001">
    <property type="entry name" value="Aminoacylase-1, putative"/>
    <property type="match status" value="1"/>
</dbReference>
<dbReference type="FunFam" id="3.40.630.10:FF:000019">
    <property type="entry name" value="Aminoacylase 1"/>
    <property type="match status" value="1"/>
</dbReference>
<dbReference type="PANTHER" id="PTHR45892">
    <property type="entry name" value="AMINOACYLASE-1"/>
    <property type="match status" value="1"/>
</dbReference>
<feature type="active site" description="Proton acceptor" evidence="9">
    <location>
        <position position="210"/>
    </location>
</feature>
<evidence type="ECO:0000256" key="2">
    <source>
        <dbReference type="ARBA" id="ARBA00006247"/>
    </source>
</evidence>
<dbReference type="SUPFAM" id="SSF55031">
    <property type="entry name" value="Bacterial exopeptidase dimerisation domain"/>
    <property type="match status" value="1"/>
</dbReference>
<comment type="similarity">
    <text evidence="2">Belongs to the peptidase M20A family.</text>
</comment>
<dbReference type="NCBIfam" id="TIGR01880">
    <property type="entry name" value="Ac-peptdase-euk"/>
    <property type="match status" value="1"/>
</dbReference>
<dbReference type="InterPro" id="IPR002933">
    <property type="entry name" value="Peptidase_M20"/>
</dbReference>
<dbReference type="SUPFAM" id="SSF53187">
    <property type="entry name" value="Zn-dependent exopeptidases"/>
    <property type="match status" value="1"/>
</dbReference>
<dbReference type="EC" id="3.5.1.14" evidence="3"/>
<dbReference type="Pfam" id="PF07687">
    <property type="entry name" value="M20_dimer"/>
    <property type="match status" value="1"/>
</dbReference>
<dbReference type="InterPro" id="IPR036264">
    <property type="entry name" value="Bact_exopeptidase_dim_dom"/>
</dbReference>
<dbReference type="GO" id="GO:0004046">
    <property type="term" value="F:aminoacylase activity"/>
    <property type="evidence" value="ECO:0007669"/>
    <property type="project" value="UniProtKB-EC"/>
</dbReference>
<reference evidence="12" key="2">
    <citation type="submission" date="2020-05" db="UniProtKB">
        <authorList>
            <consortium name="EnsemblMetazoa"/>
        </authorList>
    </citation>
    <scope>IDENTIFICATION</scope>
    <source>
        <strain evidence="12">IAEA</strain>
    </source>
</reference>
<name>A0A1B0A2X7_GLOPL</name>
<dbReference type="PANTHER" id="PTHR45892:SF1">
    <property type="entry name" value="AMINOACYLASE-1"/>
    <property type="match status" value="1"/>
</dbReference>
<feature type="domain" description="Peptidase M20 dimerisation" evidence="11">
    <location>
        <begin position="251"/>
        <end position="362"/>
    </location>
</feature>
<evidence type="ECO:0000256" key="1">
    <source>
        <dbReference type="ARBA" id="ARBA00004496"/>
    </source>
</evidence>
<evidence type="ECO:0000256" key="3">
    <source>
        <dbReference type="ARBA" id="ARBA00011913"/>
    </source>
</evidence>
<dbReference type="VEuPathDB" id="VectorBase:GPAI032848"/>
<evidence type="ECO:0000259" key="11">
    <source>
        <dbReference type="Pfam" id="PF07687"/>
    </source>
</evidence>
<feature type="active site" evidence="9">
    <location>
        <position position="145"/>
    </location>
</feature>
<dbReference type="FunFam" id="3.30.70.360:FF:000005">
    <property type="entry name" value="Putative Aminoacylase-1"/>
    <property type="match status" value="1"/>
</dbReference>
<proteinExistence type="inferred from homology"/>
<dbReference type="GO" id="GO:0046872">
    <property type="term" value="F:metal ion binding"/>
    <property type="evidence" value="ECO:0007669"/>
    <property type="project" value="UniProtKB-KW"/>
</dbReference>
<comment type="cofactor">
    <cofactor evidence="10">
        <name>Zn(2+)</name>
        <dbReference type="ChEBI" id="CHEBI:29105"/>
    </cofactor>
    <text evidence="10">Binds 2 Zn(2+) ions per subunit.</text>
</comment>
<evidence type="ECO:0000256" key="4">
    <source>
        <dbReference type="ARBA" id="ARBA00022490"/>
    </source>
</evidence>
<comment type="subcellular location">
    <subcellularLocation>
        <location evidence="1">Cytoplasm</location>
    </subcellularLocation>
</comment>
<dbReference type="InterPro" id="IPR011650">
    <property type="entry name" value="Peptidase_M20_dimer"/>
</dbReference>